<dbReference type="InterPro" id="IPR006684">
    <property type="entry name" value="YbgC/YbaW"/>
</dbReference>
<dbReference type="GO" id="GO:0047617">
    <property type="term" value="F:fatty acyl-CoA hydrolase activity"/>
    <property type="evidence" value="ECO:0007669"/>
    <property type="project" value="TreeGrafter"/>
</dbReference>
<dbReference type="FunFam" id="3.10.129.10:FF:000004">
    <property type="entry name" value="Tol-pal system-associated acyl-CoA thioesterase"/>
    <property type="match status" value="1"/>
</dbReference>
<comment type="similarity">
    <text evidence="1">Belongs to the 4-hydroxybenzoyl-CoA thioesterase family.</text>
</comment>
<dbReference type="InterPro" id="IPR050563">
    <property type="entry name" value="4-hydroxybenzoyl-CoA_TE"/>
</dbReference>
<dbReference type="CDD" id="cd00586">
    <property type="entry name" value="4HBT"/>
    <property type="match status" value="1"/>
</dbReference>
<dbReference type="PANTHER" id="PTHR31793">
    <property type="entry name" value="4-HYDROXYBENZOYL-COA THIOESTERASE FAMILY MEMBER"/>
    <property type="match status" value="1"/>
</dbReference>
<keyword evidence="2 3" id="KW-0378">Hydrolase</keyword>
<sequence>MVKAKLGLPAKTGLTAAGMAEVSDRPAEGRFEGREHRFPVRVYFEDTDLSGAVYHANYLRYMERARSDMLRLGGIDQRATFEAGEGSYAIASVAIRYAAPAKLDDALLVVSRIRRVRSAGVTIHQRVMRDGVVLAEADIVAALVAPNGRPRRQPRAWIDIYERLVWQGEA</sequence>
<dbReference type="SUPFAM" id="SSF54637">
    <property type="entry name" value="Thioesterase/thiol ester dehydrase-isomerase"/>
    <property type="match status" value="1"/>
</dbReference>
<dbReference type="NCBIfam" id="TIGR00051">
    <property type="entry name" value="YbgC/FadM family acyl-CoA thioesterase"/>
    <property type="match status" value="1"/>
</dbReference>
<comment type="caution">
    <text evidence="3">The sequence shown here is derived from an EMBL/GenBank/DDBJ whole genome shotgun (WGS) entry which is preliminary data.</text>
</comment>
<dbReference type="Gene3D" id="3.10.129.10">
    <property type="entry name" value="Hotdog Thioesterase"/>
    <property type="match status" value="1"/>
</dbReference>
<evidence type="ECO:0000256" key="2">
    <source>
        <dbReference type="ARBA" id="ARBA00022801"/>
    </source>
</evidence>
<proteinExistence type="inferred from homology"/>
<gene>
    <name evidence="3" type="ORF">C8J25_10425</name>
</gene>
<dbReference type="EMBL" id="QAYE01000004">
    <property type="protein sequence ID" value="PTW46690.1"/>
    <property type="molecule type" value="Genomic_DNA"/>
</dbReference>
<evidence type="ECO:0000313" key="3">
    <source>
        <dbReference type="EMBL" id="PTW46690.1"/>
    </source>
</evidence>
<dbReference type="InterPro" id="IPR029069">
    <property type="entry name" value="HotDog_dom_sf"/>
</dbReference>
<name>A0A2T5U5E8_9SPHN</name>
<dbReference type="Proteomes" id="UP000244013">
    <property type="component" value="Unassembled WGS sequence"/>
</dbReference>
<protein>
    <submittedName>
        <fullName evidence="3">Acyl-CoA thioester hydrolase</fullName>
    </submittedName>
</protein>
<reference evidence="3 4" key="1">
    <citation type="submission" date="2018-04" db="EMBL/GenBank/DDBJ databases">
        <title>Genomic Encyclopedia of Type Strains, Phase III (KMG-III): the genomes of soil and plant-associated and newly described type strains.</title>
        <authorList>
            <person name="Whitman W."/>
        </authorList>
    </citation>
    <scope>NUCLEOTIDE SEQUENCE [LARGE SCALE GENOMIC DNA]</scope>
    <source>
        <strain evidence="3 4">MA-olki</strain>
    </source>
</reference>
<organism evidence="3 4">
    <name type="scientific">Sphingomonas faeni</name>
    <dbReference type="NCBI Taxonomy" id="185950"/>
    <lineage>
        <taxon>Bacteria</taxon>
        <taxon>Pseudomonadati</taxon>
        <taxon>Pseudomonadota</taxon>
        <taxon>Alphaproteobacteria</taxon>
        <taxon>Sphingomonadales</taxon>
        <taxon>Sphingomonadaceae</taxon>
        <taxon>Sphingomonas</taxon>
    </lineage>
</organism>
<evidence type="ECO:0000256" key="1">
    <source>
        <dbReference type="ARBA" id="ARBA00005953"/>
    </source>
</evidence>
<accession>A0A2T5U5E8</accession>
<dbReference type="PANTHER" id="PTHR31793:SF37">
    <property type="entry name" value="ACYL-COA THIOESTER HYDROLASE YBGC"/>
    <property type="match status" value="1"/>
</dbReference>
<dbReference type="AlphaFoldDB" id="A0A2T5U5E8"/>
<evidence type="ECO:0000313" key="4">
    <source>
        <dbReference type="Proteomes" id="UP000244013"/>
    </source>
</evidence>
<dbReference type="Pfam" id="PF13279">
    <property type="entry name" value="4HBT_2"/>
    <property type="match status" value="1"/>
</dbReference>